<dbReference type="Gene3D" id="1.25.40.10">
    <property type="entry name" value="Tetratricopeptide repeat domain"/>
    <property type="match status" value="1"/>
</dbReference>
<gene>
    <name evidence="1" type="ORF">HBR001_LOCUS5351</name>
</gene>
<protein>
    <submittedName>
        <fullName evidence="1">Uncharacterized protein</fullName>
    </submittedName>
</protein>
<dbReference type="EMBL" id="CANTFL010001122">
    <property type="protein sequence ID" value="CAI5731908.1"/>
    <property type="molecule type" value="Genomic_DNA"/>
</dbReference>
<dbReference type="InterPro" id="IPR011990">
    <property type="entry name" value="TPR-like_helical_dom_sf"/>
</dbReference>
<dbReference type="AlphaFoldDB" id="A0AAV0U6A7"/>
<dbReference type="Pfam" id="PF13432">
    <property type="entry name" value="TPR_16"/>
    <property type="match status" value="1"/>
</dbReference>
<dbReference type="SUPFAM" id="SSF48452">
    <property type="entry name" value="TPR-like"/>
    <property type="match status" value="1"/>
</dbReference>
<dbReference type="Proteomes" id="UP001162031">
    <property type="component" value="Unassembled WGS sequence"/>
</dbReference>
<name>A0AAV0U6A7_HYABA</name>
<reference evidence="1" key="1">
    <citation type="submission" date="2022-12" db="EMBL/GenBank/DDBJ databases">
        <authorList>
            <person name="Webb A."/>
        </authorList>
    </citation>
    <scope>NUCLEOTIDE SEQUENCE</scope>
    <source>
        <strain evidence="1">Hp1</strain>
    </source>
</reference>
<proteinExistence type="predicted"/>
<organism evidence="1 2">
    <name type="scientific">Hyaloperonospora brassicae</name>
    <name type="common">Brassica downy mildew</name>
    <name type="synonym">Peronospora brassicae</name>
    <dbReference type="NCBI Taxonomy" id="162125"/>
    <lineage>
        <taxon>Eukaryota</taxon>
        <taxon>Sar</taxon>
        <taxon>Stramenopiles</taxon>
        <taxon>Oomycota</taxon>
        <taxon>Peronosporomycetes</taxon>
        <taxon>Peronosporales</taxon>
        <taxon>Peronosporaceae</taxon>
        <taxon>Hyaloperonospora</taxon>
    </lineage>
</organism>
<sequence>MEEPVRQQLLGDTIYASLTEADLIDLVEQAKAQLHDSWQRSTIASEAFAVGVCLVTSRVVGYLVQHRPVSAHTVPSQWPKRVFLLETAIAIASTSVRDSTADDVALTCAEGREVCTVYAHLLRRLYPTARSPVEAMKVMNKVGVLLAMSWFAYDRTGTIDAVEKLLTVCSDFCLQHQPIRYLSKWPQFLLGMVKVVEKNECREALQCFGKTVAQCDDRAAEDSVFFYWYAVALIGNGRFDDAATVLDRCIRQNYEPVACLSLQALANVKLQDYHAATGQLERALQIDHTHLKSLMNYALLMEQMGNTDVEQQLLETVLKIREGVGNKHTYTFECRQRSEAANDASGVPMPLTALFEDVCLGSLFPSRRTGVVDMSTVHHRLALAALENGNWLESKHHFEAFVGLEGPCTSLSVDVDVARDYVYVLLQCKLPSLALIKCEQFLLEFERDNTTQAVKVEAALLLLHLYRADALLCLERVGDCYEYLRQTAQPKMQALMQWSSATGPAISREIASCHSQLLNNLAVATACHRGVDAGLLLFRNGLAQYPASLAMQFNLVLLLWRKGDRATACSVWMKARRWSLQAKHGEVKLTHGERPYNSADICLNAAISASHSRDPFISEHVQGTIDGEDGVSARQLLYVDALILNYWRKTRDSELLDRSLRYVEYLERSGTTSVTR</sequence>
<evidence type="ECO:0000313" key="2">
    <source>
        <dbReference type="Proteomes" id="UP001162031"/>
    </source>
</evidence>
<evidence type="ECO:0000313" key="1">
    <source>
        <dbReference type="EMBL" id="CAI5731908.1"/>
    </source>
</evidence>
<comment type="caution">
    <text evidence="1">The sequence shown here is derived from an EMBL/GenBank/DDBJ whole genome shotgun (WGS) entry which is preliminary data.</text>
</comment>
<accession>A0AAV0U6A7</accession>
<keyword evidence="2" id="KW-1185">Reference proteome</keyword>